<dbReference type="InterPro" id="IPR010255">
    <property type="entry name" value="Haem_peroxidase_sf"/>
</dbReference>
<keyword evidence="6 16" id="KW-0732">Signal</keyword>
<dbReference type="PRINTS" id="PR00462">
    <property type="entry name" value="LIGNINASE"/>
</dbReference>
<feature type="binding site" evidence="13">
    <location>
        <position position="109"/>
    </location>
    <ligand>
        <name>Ca(2+)</name>
        <dbReference type="ChEBI" id="CHEBI:29108"/>
        <label>1</label>
    </ligand>
</feature>
<dbReference type="Proteomes" id="UP000559027">
    <property type="component" value="Unassembled WGS sequence"/>
</dbReference>
<feature type="binding site" evidence="13">
    <location>
        <position position="234"/>
    </location>
    <ligand>
        <name>Ca(2+)</name>
        <dbReference type="ChEBI" id="CHEBI:29108"/>
        <label>2</label>
    </ligand>
</feature>
<keyword evidence="20" id="KW-1185">Reference proteome</keyword>
<feature type="domain" description="Plant heme peroxidase family profile" evidence="18">
    <location>
        <begin position="87"/>
        <end position="328"/>
    </location>
</feature>
<keyword evidence="3 16" id="KW-0575">Peroxidase</keyword>
<feature type="binding site" evidence="13">
    <location>
        <position position="239"/>
    </location>
    <ligand>
        <name>Ca(2+)</name>
        <dbReference type="ChEBI" id="CHEBI:29108"/>
        <label>2</label>
    </ligand>
</feature>
<comment type="cofactor">
    <cofactor evidence="13">
        <name>heme b</name>
        <dbReference type="ChEBI" id="CHEBI:60344"/>
    </cofactor>
    <text evidence="13">Binds 1 heme b (iron(II)-protoporphyrin IX) group per subunit.</text>
</comment>
<dbReference type="Gene3D" id="1.10.420.10">
    <property type="entry name" value="Peroxidase, domain 2"/>
    <property type="match status" value="1"/>
</dbReference>
<evidence type="ECO:0000313" key="19">
    <source>
        <dbReference type="EMBL" id="KAF5351748.1"/>
    </source>
</evidence>
<keyword evidence="11" id="KW-0376">Hydrogen peroxide</keyword>
<evidence type="ECO:0000313" key="20">
    <source>
        <dbReference type="Proteomes" id="UP000559027"/>
    </source>
</evidence>
<proteinExistence type="inferred from homology"/>
<dbReference type="PANTHER" id="PTHR31356">
    <property type="entry name" value="THYLAKOID LUMENAL 29 KDA PROTEIN, CHLOROPLASTIC-RELATED"/>
    <property type="match status" value="1"/>
</dbReference>
<feature type="signal peptide" evidence="16">
    <location>
        <begin position="1"/>
        <end position="21"/>
    </location>
</feature>
<keyword evidence="5 13" id="KW-0479">Metal-binding</keyword>
<keyword evidence="2" id="KW-0964">Secreted</keyword>
<dbReference type="AlphaFoldDB" id="A0A8H5FWW3"/>
<dbReference type="GO" id="GO:0034599">
    <property type="term" value="P:cellular response to oxidative stress"/>
    <property type="evidence" value="ECO:0007669"/>
    <property type="project" value="InterPro"/>
</dbReference>
<dbReference type="EMBL" id="JAACJO010000012">
    <property type="protein sequence ID" value="KAF5351748.1"/>
    <property type="molecule type" value="Genomic_DNA"/>
</dbReference>
<evidence type="ECO:0000256" key="1">
    <source>
        <dbReference type="ARBA" id="ARBA00006089"/>
    </source>
</evidence>
<comment type="cofactor">
    <cofactor evidence="13 16">
        <name>Ca(2+)</name>
        <dbReference type="ChEBI" id="CHEBI:29108"/>
    </cofactor>
    <text evidence="13 16">Binds 2 calcium ions per subunit.</text>
</comment>
<evidence type="ECO:0000256" key="12">
    <source>
        <dbReference type="PIRSR" id="PIRSR601621-1"/>
    </source>
</evidence>
<feature type="disulfide bond" evidence="15">
    <location>
        <begin position="288"/>
        <end position="355"/>
    </location>
</feature>
<evidence type="ECO:0000256" key="9">
    <source>
        <dbReference type="ARBA" id="ARBA00023004"/>
    </source>
</evidence>
<feature type="disulfide bond" evidence="15">
    <location>
        <begin position="61"/>
        <end position="324"/>
    </location>
</feature>
<dbReference type="GO" id="GO:0020037">
    <property type="term" value="F:heme binding"/>
    <property type="evidence" value="ECO:0007669"/>
    <property type="project" value="UniProtKB-UniRule"/>
</dbReference>
<dbReference type="Pfam" id="PF11895">
    <property type="entry name" value="Peroxidase_ext"/>
    <property type="match status" value="1"/>
</dbReference>
<feature type="site" description="Transition state stabilizer" evidence="14">
    <location>
        <position position="88"/>
    </location>
</feature>
<evidence type="ECO:0000256" key="11">
    <source>
        <dbReference type="ARBA" id="ARBA00023324"/>
    </source>
</evidence>
<dbReference type="PROSITE" id="PS50873">
    <property type="entry name" value="PEROXIDASE_4"/>
    <property type="match status" value="1"/>
</dbReference>
<evidence type="ECO:0000256" key="17">
    <source>
        <dbReference type="SAM" id="MobiDB-lite"/>
    </source>
</evidence>
<organism evidence="19 20">
    <name type="scientific">Leucocoprinus leucothites</name>
    <dbReference type="NCBI Taxonomy" id="201217"/>
    <lineage>
        <taxon>Eukaryota</taxon>
        <taxon>Fungi</taxon>
        <taxon>Dikarya</taxon>
        <taxon>Basidiomycota</taxon>
        <taxon>Agaricomycotina</taxon>
        <taxon>Agaricomycetes</taxon>
        <taxon>Agaricomycetidae</taxon>
        <taxon>Agaricales</taxon>
        <taxon>Agaricineae</taxon>
        <taxon>Agaricaceae</taxon>
        <taxon>Leucocoprinus</taxon>
    </lineage>
</organism>
<feature type="binding site" description="axial binding residue" evidence="13">
    <location>
        <position position="214"/>
    </location>
    <ligand>
        <name>heme b</name>
        <dbReference type="ChEBI" id="CHEBI:60344"/>
    </ligand>
    <ligandPart>
        <name>Fe</name>
        <dbReference type="ChEBI" id="CHEBI:18248"/>
    </ligandPart>
</feature>
<dbReference type="GO" id="GO:0000302">
    <property type="term" value="P:response to reactive oxygen species"/>
    <property type="evidence" value="ECO:0007669"/>
    <property type="project" value="TreeGrafter"/>
</dbReference>
<dbReference type="InterPro" id="IPR002016">
    <property type="entry name" value="Haem_peroxidase"/>
</dbReference>
<protein>
    <recommendedName>
        <fullName evidence="16">Peroxidase</fullName>
        <ecNumber evidence="16">1.11.1.-</ecNumber>
    </recommendedName>
</protein>
<feature type="binding site" evidence="13">
    <location>
        <position position="105"/>
    </location>
    <ligand>
        <name>Ca(2+)</name>
        <dbReference type="ChEBI" id="CHEBI:29108"/>
        <label>1</label>
    </ligand>
</feature>
<evidence type="ECO:0000256" key="15">
    <source>
        <dbReference type="PIRSR" id="PIRSR601621-4"/>
    </source>
</evidence>
<dbReference type="CDD" id="cd00692">
    <property type="entry name" value="ligninase"/>
    <property type="match status" value="1"/>
</dbReference>
<keyword evidence="9 13" id="KW-0408">Iron</keyword>
<feature type="active site" description="Proton acceptor" evidence="12">
    <location>
        <position position="92"/>
    </location>
</feature>
<reference evidence="19 20" key="1">
    <citation type="journal article" date="2020" name="ISME J.">
        <title>Uncovering the hidden diversity of litter-decomposition mechanisms in mushroom-forming fungi.</title>
        <authorList>
            <person name="Floudas D."/>
            <person name="Bentzer J."/>
            <person name="Ahren D."/>
            <person name="Johansson T."/>
            <person name="Persson P."/>
            <person name="Tunlid A."/>
        </authorList>
    </citation>
    <scope>NUCLEOTIDE SEQUENCE [LARGE SCALE GENOMIC DNA]</scope>
    <source>
        <strain evidence="19 20">CBS 146.42</strain>
    </source>
</reference>
<dbReference type="Pfam" id="PF00141">
    <property type="entry name" value="peroxidase"/>
    <property type="match status" value="1"/>
</dbReference>
<comment type="caution">
    <text evidence="19">The sequence shown here is derived from an EMBL/GenBank/DDBJ whole genome shotgun (WGS) entry which is preliminary data.</text>
</comment>
<dbReference type="OrthoDB" id="2113341at2759"/>
<dbReference type="GO" id="GO:0042744">
    <property type="term" value="P:hydrogen peroxide catabolic process"/>
    <property type="evidence" value="ECO:0007669"/>
    <property type="project" value="UniProtKB-KW"/>
</dbReference>
<keyword evidence="8 16" id="KW-0560">Oxidoreductase</keyword>
<dbReference type="PRINTS" id="PR00458">
    <property type="entry name" value="PEROXIDASE"/>
</dbReference>
<accession>A0A8H5FWW3</accession>
<evidence type="ECO:0000259" key="18">
    <source>
        <dbReference type="PROSITE" id="PS50873"/>
    </source>
</evidence>
<name>A0A8H5FWW3_9AGAR</name>
<evidence type="ECO:0000256" key="5">
    <source>
        <dbReference type="ARBA" id="ARBA00022723"/>
    </source>
</evidence>
<evidence type="ECO:0000256" key="8">
    <source>
        <dbReference type="ARBA" id="ARBA00023002"/>
    </source>
</evidence>
<dbReference type="PANTHER" id="PTHR31356:SF66">
    <property type="entry name" value="CATALASE-PEROXIDASE"/>
    <property type="match status" value="1"/>
</dbReference>
<keyword evidence="15" id="KW-1015">Disulfide bond</keyword>
<feature type="chain" id="PRO_5034304264" description="Peroxidase" evidence="16">
    <location>
        <begin position="22"/>
        <end position="380"/>
    </location>
</feature>
<evidence type="ECO:0000256" key="3">
    <source>
        <dbReference type="ARBA" id="ARBA00022559"/>
    </source>
</evidence>
<feature type="binding site" evidence="13">
    <location>
        <position position="215"/>
    </location>
    <ligand>
        <name>Ca(2+)</name>
        <dbReference type="ChEBI" id="CHEBI:29108"/>
        <label>2</label>
    </ligand>
</feature>
<keyword evidence="10" id="KW-0325">Glycoprotein</keyword>
<dbReference type="InterPro" id="IPR024589">
    <property type="entry name" value="Ligninase_C"/>
</dbReference>
<dbReference type="InterPro" id="IPR001621">
    <property type="entry name" value="Ligninase"/>
</dbReference>
<dbReference type="SUPFAM" id="SSF48113">
    <property type="entry name" value="Heme-dependent peroxidases"/>
    <property type="match status" value="1"/>
</dbReference>
<evidence type="ECO:0000256" key="6">
    <source>
        <dbReference type="ARBA" id="ARBA00022729"/>
    </source>
</evidence>
<dbReference type="InterPro" id="IPR044831">
    <property type="entry name" value="Ccp1-like"/>
</dbReference>
<dbReference type="EC" id="1.11.1.-" evidence="16"/>
<dbReference type="GO" id="GO:0046872">
    <property type="term" value="F:metal ion binding"/>
    <property type="evidence" value="ECO:0007669"/>
    <property type="project" value="UniProtKB-UniRule"/>
</dbReference>
<dbReference type="GO" id="GO:0004601">
    <property type="term" value="F:peroxidase activity"/>
    <property type="evidence" value="ECO:0007669"/>
    <property type="project" value="UniProtKB-KW"/>
</dbReference>
<dbReference type="Gene3D" id="1.10.520.10">
    <property type="match status" value="1"/>
</dbReference>
<evidence type="ECO:0000256" key="10">
    <source>
        <dbReference type="ARBA" id="ARBA00023180"/>
    </source>
</evidence>
<evidence type="ECO:0000256" key="16">
    <source>
        <dbReference type="RuleBase" id="RU363051"/>
    </source>
</evidence>
<evidence type="ECO:0000256" key="4">
    <source>
        <dbReference type="ARBA" id="ARBA00022617"/>
    </source>
</evidence>
<keyword evidence="4 13" id="KW-0349">Heme</keyword>
<feature type="binding site" evidence="13">
    <location>
        <position position="107"/>
    </location>
    <ligand>
        <name>Ca(2+)</name>
        <dbReference type="ChEBI" id="CHEBI:29108"/>
        <label>1</label>
    </ligand>
</feature>
<sequence>MAFRNLLTLVLTLSVLNFVGGEQNFVCTKSISEPSANGVAVPAGRPVKCPDGKHTVHNEACCVLFPVMDDIQELFDNECGEDFHESLRLTFHDAIAFSPKAGGGGADGSVITFSDQELLNSANNGIDDIIEAQKPILANHNISAGDFIQFAGAVGLTNCPGAPRIPFFMGRPPAKAPAPNSLVPEPFDSVDKILARFADAGFSPREVVALLASHSTAASDTIEPGLRGVPFDTTPSEFDSQFFLETLLKGTAFPGTGNTTAGEVKSPIAGEIRIASDEQLARDARTACDWQDFATDQAKMSREFGAAMLKLSLLGQDKRKLIDCSEVIPQAKPLKGDKRAHFPAGLSKKNLQLTCKKPFPTLPSDPSVTSVAPVPAAEDS</sequence>
<evidence type="ECO:0000256" key="7">
    <source>
        <dbReference type="ARBA" id="ARBA00022837"/>
    </source>
</evidence>
<gene>
    <name evidence="19" type="ORF">D9756_007445</name>
</gene>
<feature type="binding site" evidence="13">
    <location>
        <position position="93"/>
    </location>
    <ligand>
        <name>Ca(2+)</name>
        <dbReference type="ChEBI" id="CHEBI:29108"/>
        <label>1</label>
    </ligand>
</feature>
<feature type="region of interest" description="Disordered" evidence="17">
    <location>
        <begin position="357"/>
        <end position="380"/>
    </location>
</feature>
<feature type="binding site" evidence="13">
    <location>
        <position position="232"/>
    </location>
    <ligand>
        <name>Ca(2+)</name>
        <dbReference type="ChEBI" id="CHEBI:29108"/>
        <label>2</label>
    </ligand>
</feature>
<evidence type="ECO:0000256" key="13">
    <source>
        <dbReference type="PIRSR" id="PIRSR601621-2"/>
    </source>
</evidence>
<feature type="disulfide bond" evidence="15">
    <location>
        <begin position="79"/>
        <end position="159"/>
    </location>
</feature>
<comment type="similarity">
    <text evidence="1 16">Belongs to the peroxidase family. Ligninase subfamily.</text>
</comment>
<evidence type="ECO:0000256" key="14">
    <source>
        <dbReference type="PIRSR" id="PIRSR601621-3"/>
    </source>
</evidence>
<evidence type="ECO:0000256" key="2">
    <source>
        <dbReference type="ARBA" id="ARBA00022525"/>
    </source>
</evidence>
<keyword evidence="7 13" id="KW-0106">Calcium</keyword>
<feature type="disulfide bond" evidence="15">
    <location>
        <begin position="49"/>
        <end position="62"/>
    </location>
</feature>